<feature type="region of interest" description="Disordered" evidence="1">
    <location>
        <begin position="57"/>
        <end position="76"/>
    </location>
</feature>
<feature type="transmembrane region" description="Helical" evidence="2">
    <location>
        <begin position="597"/>
        <end position="617"/>
    </location>
</feature>
<feature type="transmembrane region" description="Helical" evidence="2">
    <location>
        <begin position="116"/>
        <end position="134"/>
    </location>
</feature>
<feature type="transmembrane region" description="Helical" evidence="2">
    <location>
        <begin position="772"/>
        <end position="790"/>
    </location>
</feature>
<feature type="transmembrane region" description="Helical" evidence="2">
    <location>
        <begin position="343"/>
        <end position="359"/>
    </location>
</feature>
<gene>
    <name evidence="3" type="ORF">C4B68_33215</name>
</gene>
<feature type="transmembrane region" description="Helical" evidence="2">
    <location>
        <begin position="380"/>
        <end position="400"/>
    </location>
</feature>
<keyword evidence="2" id="KW-0472">Membrane</keyword>
<feature type="transmembrane region" description="Helical" evidence="2">
    <location>
        <begin position="232"/>
        <end position="252"/>
    </location>
</feature>
<evidence type="ECO:0000313" key="4">
    <source>
        <dbReference type="Proteomes" id="UP000238413"/>
    </source>
</evidence>
<keyword evidence="4" id="KW-1185">Reference proteome</keyword>
<feature type="transmembrane region" description="Helical" evidence="2">
    <location>
        <begin position="86"/>
        <end position="110"/>
    </location>
</feature>
<feature type="transmembrane region" description="Helical" evidence="2">
    <location>
        <begin position="572"/>
        <end position="590"/>
    </location>
</feature>
<feature type="transmembrane region" description="Helical" evidence="2">
    <location>
        <begin position="141"/>
        <end position="161"/>
    </location>
</feature>
<keyword evidence="2" id="KW-1133">Transmembrane helix</keyword>
<feature type="transmembrane region" description="Helical" evidence="2">
    <location>
        <begin position="173"/>
        <end position="195"/>
    </location>
</feature>
<feature type="region of interest" description="Disordered" evidence="1">
    <location>
        <begin position="496"/>
        <end position="542"/>
    </location>
</feature>
<dbReference type="EMBL" id="CP026652">
    <property type="protein sequence ID" value="AVH59818.1"/>
    <property type="molecule type" value="Genomic_DNA"/>
</dbReference>
<feature type="transmembrane region" description="Helical" evidence="2">
    <location>
        <begin position="420"/>
        <end position="444"/>
    </location>
</feature>
<feature type="transmembrane region" description="Helical" evidence="2">
    <location>
        <begin position="207"/>
        <end position="226"/>
    </location>
</feature>
<feature type="transmembrane region" description="Helical" evidence="2">
    <location>
        <begin position="288"/>
        <end position="308"/>
    </location>
</feature>
<feature type="transmembrane region" description="Helical" evidence="2">
    <location>
        <begin position="315"/>
        <end position="337"/>
    </location>
</feature>
<evidence type="ECO:0008006" key="5">
    <source>
        <dbReference type="Google" id="ProtNLM"/>
    </source>
</evidence>
<organism evidence="3 4">
    <name type="scientific">Streptomyces dengpaensis</name>
    <dbReference type="NCBI Taxonomy" id="2049881"/>
    <lineage>
        <taxon>Bacteria</taxon>
        <taxon>Bacillati</taxon>
        <taxon>Actinomycetota</taxon>
        <taxon>Actinomycetes</taxon>
        <taxon>Kitasatosporales</taxon>
        <taxon>Streptomycetaceae</taxon>
        <taxon>Streptomyces</taxon>
    </lineage>
</organism>
<dbReference type="Proteomes" id="UP000238413">
    <property type="component" value="Chromosome"/>
</dbReference>
<feature type="transmembrane region" description="Helical" evidence="2">
    <location>
        <begin position="544"/>
        <end position="566"/>
    </location>
</feature>
<feature type="transmembrane region" description="Helical" evidence="2">
    <location>
        <begin position="696"/>
        <end position="714"/>
    </location>
</feature>
<feature type="transmembrane region" description="Helical" evidence="2">
    <location>
        <begin position="623"/>
        <end position="640"/>
    </location>
</feature>
<evidence type="ECO:0000256" key="2">
    <source>
        <dbReference type="SAM" id="Phobius"/>
    </source>
</evidence>
<feature type="transmembrane region" description="Helical" evidence="2">
    <location>
        <begin position="453"/>
        <end position="470"/>
    </location>
</feature>
<feature type="transmembrane region" description="Helical" evidence="2">
    <location>
        <begin position="259"/>
        <end position="282"/>
    </location>
</feature>
<proteinExistence type="predicted"/>
<evidence type="ECO:0000256" key="1">
    <source>
        <dbReference type="SAM" id="MobiDB-lite"/>
    </source>
</evidence>
<reference evidence="3 4" key="1">
    <citation type="submission" date="2018-02" db="EMBL/GenBank/DDBJ databases">
        <title>Complete genome sequence of Streptomyces dengpaensis, the producer of angucyclines.</title>
        <authorList>
            <person name="Yumei L."/>
        </authorList>
    </citation>
    <scope>NUCLEOTIDE SEQUENCE [LARGE SCALE GENOMIC DNA]</scope>
    <source>
        <strain evidence="3 4">XZHG99</strain>
    </source>
</reference>
<name>A0ABN5I9S0_9ACTN</name>
<feature type="transmembrane region" description="Helical" evidence="2">
    <location>
        <begin position="671"/>
        <end position="689"/>
    </location>
</feature>
<sequence>MPGDVTGTTLRGMTHIPPPAEELRLLDAELRQLDARRALLLTRRAWLIASLQQPAAPHEPQAAPTHGLQAAPTRQPETTAPSVQNVLLLLGGILLTVAAVVFTVVSWGHLGIAGRALVLGAVTLAALGAPVPLLRRGLSSTAESVAGIGLALTVLDVYALHEVALPDTDGLGYAATASAVLAAVWAAYGLAVGAPSRPTATSTGLRLPLPAAVTAAQLPLVLWAAAADADAHTLAAALLATATFDTAVALLSPATSVRLVAATGAYGMGGWGTFAAGWLSWTASGPSAAARAAALLLLAAAIALAAAWRAPKPDIAAGIATAGGLITVAGLGGVLRSSLPDDWTVPGYLVCGVALLAVVRTGLPEPLRRGLAGASGSVQAVAVVWALPLVAVALLGPLGWVERIWSGAPATARDAVTTDLSWPTNAATAPLVLALVAAVLAVAVRGTHWRQHALTGALTLTWATALVLPATLELPYPAVLLAQGLTTVAALAYARPTQPRTPEPGTTTQPPTPEPNTTTQPPTPEPGTTTRPPTPEPGTTTRPLIPALVIPALGLALLTSLSLAFLSLASEGATLIVLAALAALFGAAAWRPGLGPVAAPTSLVYVTALACAAGASFGWQPQHTALLVLVVPVGAALLAARLGSSSLTVPVEVAGAAAGLLAIGLTVADPSMLALVLALCGVIAAGTAVRQDRRSVGYAAAALFVLATWVRLAAWEVGSPEAYTLPVTVPALLVGAVRRRKDTEVSSWTAYGPGLSVTLVPSFLAAWGDAHWLRPLLLGAAALLITLLGARHRLRAPLVMGGTVLTLDALHELAPYIVQVVDALPRWVPPALAGLLLLTLGATYEQRIRDARRVREVLGKMD</sequence>
<evidence type="ECO:0000313" key="3">
    <source>
        <dbReference type="EMBL" id="AVH59818.1"/>
    </source>
</evidence>
<dbReference type="InterPro" id="IPR058062">
    <property type="entry name" value="SCO7613_C"/>
</dbReference>
<protein>
    <recommendedName>
        <fullName evidence="5">Integral membrane protein</fullName>
    </recommendedName>
</protein>
<dbReference type="NCBIfam" id="NF047321">
    <property type="entry name" value="SCO7613_CTERM"/>
    <property type="match status" value="1"/>
</dbReference>
<keyword evidence="2" id="KW-0812">Transmembrane</keyword>
<accession>A0ABN5I9S0</accession>